<dbReference type="GeneID" id="36835090"/>
<dbReference type="Gene3D" id="3.90.650.10">
    <property type="entry name" value="PurM-like C-terminal domain"/>
    <property type="match status" value="1"/>
</dbReference>
<protein>
    <submittedName>
        <fullName evidence="3">Thiamine-monophosphate kinase</fullName>
    </submittedName>
</protein>
<feature type="domain" description="PurM-like C-terminal" evidence="2">
    <location>
        <begin position="142"/>
        <end position="290"/>
    </location>
</feature>
<dbReference type="Proteomes" id="UP000247586">
    <property type="component" value="Chromosome"/>
</dbReference>
<dbReference type="InterPro" id="IPR010918">
    <property type="entry name" value="PurM-like_C_dom"/>
</dbReference>
<feature type="domain" description="PurM-like N-terminal" evidence="1">
    <location>
        <begin position="30"/>
        <end position="130"/>
    </location>
</feature>
<evidence type="ECO:0000259" key="2">
    <source>
        <dbReference type="Pfam" id="PF02769"/>
    </source>
</evidence>
<keyword evidence="3" id="KW-0418">Kinase</keyword>
<proteinExistence type="predicted"/>
<dbReference type="Gene3D" id="3.30.1330.10">
    <property type="entry name" value="PurM-like, N-terminal domain"/>
    <property type="match status" value="1"/>
</dbReference>
<dbReference type="AlphaFoldDB" id="A0A2U9IU24"/>
<dbReference type="SUPFAM" id="SSF55326">
    <property type="entry name" value="PurM N-terminal domain-like"/>
    <property type="match status" value="1"/>
</dbReference>
<dbReference type="Pfam" id="PF00586">
    <property type="entry name" value="AIRS"/>
    <property type="match status" value="1"/>
</dbReference>
<dbReference type="InterPro" id="IPR036676">
    <property type="entry name" value="PurM-like_C_sf"/>
</dbReference>
<gene>
    <name evidence="3" type="ORF">DFR87_07070</name>
</gene>
<dbReference type="InterPro" id="IPR016188">
    <property type="entry name" value="PurM-like_N"/>
</dbReference>
<evidence type="ECO:0000259" key="1">
    <source>
        <dbReference type="Pfam" id="PF00586"/>
    </source>
</evidence>
<organism evidence="3 4">
    <name type="scientific">Metallosphaera hakonensis JCM 8857 = DSM 7519</name>
    <dbReference type="NCBI Taxonomy" id="1293036"/>
    <lineage>
        <taxon>Archaea</taxon>
        <taxon>Thermoproteota</taxon>
        <taxon>Thermoprotei</taxon>
        <taxon>Sulfolobales</taxon>
        <taxon>Sulfolobaceae</taxon>
        <taxon>Metallosphaera</taxon>
    </lineage>
</organism>
<dbReference type="OrthoDB" id="45909at2157"/>
<dbReference type="PANTHER" id="PTHR30270">
    <property type="entry name" value="THIAMINE-MONOPHOSPHATE KINASE"/>
    <property type="match status" value="1"/>
</dbReference>
<keyword evidence="4" id="KW-1185">Reference proteome</keyword>
<dbReference type="KEGG" id="mhk:DFR87_07070"/>
<dbReference type="STRING" id="1293036.GCA_001315825_00348"/>
<dbReference type="RefSeq" id="WP_054836108.1">
    <property type="nucleotide sequence ID" value="NZ_BBBA01000001.1"/>
</dbReference>
<accession>A0A2U9IU24</accession>
<dbReference type="EMBL" id="CP029287">
    <property type="protein sequence ID" value="AWR99485.1"/>
    <property type="molecule type" value="Genomic_DNA"/>
</dbReference>
<dbReference type="InterPro" id="IPR006283">
    <property type="entry name" value="ThiL-like"/>
</dbReference>
<dbReference type="PANTHER" id="PTHR30270:SF0">
    <property type="entry name" value="THIAMINE-MONOPHOSPHATE KINASE"/>
    <property type="match status" value="1"/>
</dbReference>
<reference evidence="3" key="1">
    <citation type="submission" date="2018-05" db="EMBL/GenBank/DDBJ databases">
        <title>Complete Genome Sequences of Extremely Thermoacidophilic, Metal-Mobilizing Type-Strain Members of the Archaeal Family Sulfolobaceae: Acidianus brierleyi DSM-1651T, Acidianus sulfidivorans DSM-18786T, Metallosphaera hakonensis DSM-7519T, and Metallosphaera prunae DSM-10039T.</title>
        <authorList>
            <person name="Counts J.A."/>
            <person name="Kelly R.M."/>
        </authorList>
    </citation>
    <scope>NUCLEOTIDE SEQUENCE [LARGE SCALE GENOMIC DNA]</scope>
    <source>
        <strain evidence="3">HO1-1</strain>
    </source>
</reference>
<dbReference type="InterPro" id="IPR036921">
    <property type="entry name" value="PurM-like_N_sf"/>
</dbReference>
<dbReference type="GO" id="GO:0009030">
    <property type="term" value="F:thiamine-phosphate kinase activity"/>
    <property type="evidence" value="ECO:0007669"/>
    <property type="project" value="InterPro"/>
</dbReference>
<sequence length="313" mass="34989">MKLRELGEHRFIEDILSQYVSSNVNLDVYEEGGIGLKIDGFPIKYTFPFMDFYDIGWKAVIAVMSDLLSYGVKPSVVLVSFGLNPDMEVDDAKRLVMGVNDASRYYGSSYGGGDTNSSTNSGWIDVSAFGNIICKERPKSAAGDLIFVTGKLGYTTSVFLWYNSGGKFPLDHESMLRLKHPIVNRALLKVHQKLCDTISLGTDISDGIMVSLDKIARYVGYGIKLDYLPLTPHIKAMIDNKVITLEDVLKISGEEYETIFVVKKEKVSQFLEVINKIGIEIIKIGELVDNYPQVSIGPTKQEIHGWDNFKGWF</sequence>
<dbReference type="CDD" id="cd02194">
    <property type="entry name" value="ThiL"/>
    <property type="match status" value="1"/>
</dbReference>
<dbReference type="GO" id="GO:0009228">
    <property type="term" value="P:thiamine biosynthetic process"/>
    <property type="evidence" value="ECO:0007669"/>
    <property type="project" value="InterPro"/>
</dbReference>
<dbReference type="Pfam" id="PF02769">
    <property type="entry name" value="AIRS_C"/>
    <property type="match status" value="1"/>
</dbReference>
<evidence type="ECO:0000313" key="3">
    <source>
        <dbReference type="EMBL" id="AWR99485.1"/>
    </source>
</evidence>
<keyword evidence="3" id="KW-0808">Transferase</keyword>
<evidence type="ECO:0000313" key="4">
    <source>
        <dbReference type="Proteomes" id="UP000247586"/>
    </source>
</evidence>
<dbReference type="SUPFAM" id="SSF56042">
    <property type="entry name" value="PurM C-terminal domain-like"/>
    <property type="match status" value="1"/>
</dbReference>
<name>A0A2U9IU24_9CREN</name>